<evidence type="ECO:0000259" key="4">
    <source>
        <dbReference type="PROSITE" id="PS50956"/>
    </source>
</evidence>
<keyword evidence="3" id="KW-0804">Transcription</keyword>
<sequence length="153" mass="16929">MDRLDETDEQILAALANDARATYAEIGERVNLSAPAVKRRVDRLLDNGVIRGFTTVVDRSALGWTTEAYVQVFRHGTIAPERLRQAWIDIPEVISAATVTGTADAMLHVVARDMRHLEEALERIRSAADVERSESIVVLTNIIDRDRAGPPAN</sequence>
<dbReference type="PROSITE" id="PS00519">
    <property type="entry name" value="HTH_ASNC_1"/>
    <property type="match status" value="1"/>
</dbReference>
<dbReference type="InterPro" id="IPR036388">
    <property type="entry name" value="WH-like_DNA-bd_sf"/>
</dbReference>
<dbReference type="Gene3D" id="3.30.70.920">
    <property type="match status" value="1"/>
</dbReference>
<dbReference type="SUPFAM" id="SSF54909">
    <property type="entry name" value="Dimeric alpha+beta barrel"/>
    <property type="match status" value="1"/>
</dbReference>
<organism evidence="5 6">
    <name type="scientific">Mycolicibacterium flavescens</name>
    <name type="common">Mycobacterium flavescens</name>
    <dbReference type="NCBI Taxonomy" id="1776"/>
    <lineage>
        <taxon>Bacteria</taxon>
        <taxon>Bacillati</taxon>
        <taxon>Actinomycetota</taxon>
        <taxon>Actinomycetes</taxon>
        <taxon>Mycobacteriales</taxon>
        <taxon>Mycobacteriaceae</taxon>
        <taxon>Mycolicibacterium</taxon>
    </lineage>
</organism>
<dbReference type="InterPro" id="IPR000485">
    <property type="entry name" value="AsnC-type_HTH_dom"/>
</dbReference>
<dbReference type="InterPro" id="IPR036390">
    <property type="entry name" value="WH_DNA-bd_sf"/>
</dbReference>
<dbReference type="AlphaFoldDB" id="A0A1E3RM35"/>
<keyword evidence="1" id="KW-0805">Transcription regulation</keyword>
<dbReference type="SMART" id="SM00344">
    <property type="entry name" value="HTH_ASNC"/>
    <property type="match status" value="1"/>
</dbReference>
<dbReference type="PRINTS" id="PR00033">
    <property type="entry name" value="HTHASNC"/>
</dbReference>
<reference evidence="6" key="1">
    <citation type="submission" date="2016-09" db="EMBL/GenBank/DDBJ databases">
        <authorList>
            <person name="Greninger A.L."/>
            <person name="Jerome K.R."/>
            <person name="Mcnair B."/>
            <person name="Wallis C."/>
            <person name="Fang F."/>
        </authorList>
    </citation>
    <scope>NUCLEOTIDE SEQUENCE [LARGE SCALE GENOMIC DNA]</scope>
    <source>
        <strain evidence="6">M6</strain>
    </source>
</reference>
<evidence type="ECO:0000313" key="5">
    <source>
        <dbReference type="EMBL" id="ODQ90936.1"/>
    </source>
</evidence>
<dbReference type="CDD" id="cd00090">
    <property type="entry name" value="HTH_ARSR"/>
    <property type="match status" value="1"/>
</dbReference>
<dbReference type="EMBL" id="MIHA01000005">
    <property type="protein sequence ID" value="ODQ90936.1"/>
    <property type="molecule type" value="Genomic_DNA"/>
</dbReference>
<gene>
    <name evidence="5" type="ORF">BHQ18_08415</name>
</gene>
<protein>
    <submittedName>
        <fullName evidence="5">AsnC family transcriptional regulator</fullName>
    </submittedName>
</protein>
<dbReference type="OrthoDB" id="4379331at2"/>
<evidence type="ECO:0000256" key="2">
    <source>
        <dbReference type="ARBA" id="ARBA00023125"/>
    </source>
</evidence>
<dbReference type="GO" id="GO:0043200">
    <property type="term" value="P:response to amino acid"/>
    <property type="evidence" value="ECO:0007669"/>
    <property type="project" value="TreeGrafter"/>
</dbReference>
<dbReference type="Pfam" id="PF13404">
    <property type="entry name" value="HTH_AsnC-type"/>
    <property type="match status" value="1"/>
</dbReference>
<dbReference type="STRING" id="1776.BHQ18_08415"/>
<dbReference type="SUPFAM" id="SSF46785">
    <property type="entry name" value="Winged helix' DNA-binding domain"/>
    <property type="match status" value="1"/>
</dbReference>
<dbReference type="Proteomes" id="UP000094053">
    <property type="component" value="Unassembled WGS sequence"/>
</dbReference>
<dbReference type="PANTHER" id="PTHR30154:SF45">
    <property type="entry name" value="TRANSCRIPTIONAL REGULATORY PROTEIN (PROBABLY ASNC-FAMILY)-RELATED"/>
    <property type="match status" value="1"/>
</dbReference>
<keyword evidence="6" id="KW-1185">Reference proteome</keyword>
<dbReference type="InterPro" id="IPR019885">
    <property type="entry name" value="Tscrpt_reg_HTH_AsnC-type_CS"/>
</dbReference>
<proteinExistence type="predicted"/>
<evidence type="ECO:0000313" key="6">
    <source>
        <dbReference type="Proteomes" id="UP000094053"/>
    </source>
</evidence>
<dbReference type="PANTHER" id="PTHR30154">
    <property type="entry name" value="LEUCINE-RESPONSIVE REGULATORY PROTEIN"/>
    <property type="match status" value="1"/>
</dbReference>
<name>A0A1E3RM35_MYCFV</name>
<accession>A0A1E3RM35</accession>
<dbReference type="GO" id="GO:0043565">
    <property type="term" value="F:sequence-specific DNA binding"/>
    <property type="evidence" value="ECO:0007669"/>
    <property type="project" value="InterPro"/>
</dbReference>
<feature type="domain" description="HTH asnC-type" evidence="4">
    <location>
        <begin position="4"/>
        <end position="65"/>
    </location>
</feature>
<dbReference type="Gene3D" id="1.10.10.10">
    <property type="entry name" value="Winged helix-like DNA-binding domain superfamily/Winged helix DNA-binding domain"/>
    <property type="match status" value="1"/>
</dbReference>
<dbReference type="InterPro" id="IPR019888">
    <property type="entry name" value="Tscrpt_reg_AsnC-like"/>
</dbReference>
<evidence type="ECO:0000256" key="1">
    <source>
        <dbReference type="ARBA" id="ARBA00023015"/>
    </source>
</evidence>
<dbReference type="PROSITE" id="PS50956">
    <property type="entry name" value="HTH_ASNC_2"/>
    <property type="match status" value="1"/>
</dbReference>
<comment type="caution">
    <text evidence="5">The sequence shown here is derived from an EMBL/GenBank/DDBJ whole genome shotgun (WGS) entry which is preliminary data.</text>
</comment>
<keyword evidence="2" id="KW-0238">DNA-binding</keyword>
<dbReference type="InterPro" id="IPR011008">
    <property type="entry name" value="Dimeric_a/b-barrel"/>
</dbReference>
<dbReference type="InterPro" id="IPR019887">
    <property type="entry name" value="Tscrpt_reg_AsnC/Lrp_C"/>
</dbReference>
<dbReference type="InterPro" id="IPR011991">
    <property type="entry name" value="ArsR-like_HTH"/>
</dbReference>
<evidence type="ECO:0000256" key="3">
    <source>
        <dbReference type="ARBA" id="ARBA00023163"/>
    </source>
</evidence>
<dbReference type="RefSeq" id="WP_069413326.1">
    <property type="nucleotide sequence ID" value="NZ_JACKUL010000026.1"/>
</dbReference>
<dbReference type="Pfam" id="PF01037">
    <property type="entry name" value="AsnC_trans_reg"/>
    <property type="match status" value="1"/>
</dbReference>
<dbReference type="GO" id="GO:0005829">
    <property type="term" value="C:cytosol"/>
    <property type="evidence" value="ECO:0007669"/>
    <property type="project" value="TreeGrafter"/>
</dbReference>